<dbReference type="AlphaFoldDB" id="A0A9N9LMP0"/>
<evidence type="ECO:0000256" key="1">
    <source>
        <dbReference type="SAM" id="MobiDB-lite"/>
    </source>
</evidence>
<dbReference type="PANTHER" id="PTHR42345">
    <property type="entry name" value="TPR_REGION DOMAIN-CONTAINING PROTEIN"/>
    <property type="match status" value="1"/>
</dbReference>
<feature type="region of interest" description="Disordered" evidence="1">
    <location>
        <begin position="825"/>
        <end position="845"/>
    </location>
</feature>
<dbReference type="OrthoDB" id="5420387at2759"/>
<sequence length="971" mass="107016">MPSLSFLKSSKRGSQQLQVNGQAAQVPVETLDHEHTITEKSQRRRSTREFFRNLVNRPTESDEPDKPSRWRNSFMKKSEAPHQSTRPPEPPIATMVDKNKPLPPPPDSSPSIEAETPPISRPAVKLERIISPISPPDLHKLFSGAPQFFAHSEGQNAGAPHPSVEFPWNIDVETKDLSDHIQIRDEAWGCITASPNTTVQSVINSNVKQTKKAHFAPRCHERPNMLSMQGVEKGTIGYAAALELEMADCFNTPKEGPELDPELISDHRRRFLNNKTGLRSLTDSMLIERLIEASTAYHDDSLSHHQPTIQLYTELFTQLLYPPSKVTDLKDPYSLHIQIEALIDVLAAPLVWFDFSLVEWRMCLGEILRSSSLDSELSDEMEINGEVSPMSGTEKYWLLLQILLSCELLLRLDAVSMNVEHGTEESNSLELSSFDKGATTSVKWGLILARRWLENIRVEKKKVESTTDKKATQGWLASLTGTADEPEAPIIRETVEHLSFEGRNKPQQVAGLLHFAQNISWPNLDSLTAKIAKSGLKLSTNTLSTPFTATPLSTSTQNSAGYFSSRRQTRNMTTVQKNMSAILRSSGWLSSSYMNGLVLPGEGLSHFLIATLLENDETAIAKLGDEANLFGGFVYSGRSFWSTGCVVGRVLASRKGARECMGWISSDMIPVGTGEAWIDIDVESSLQNGLPKTEKPRIWNTSLIETRGSVLGEADPSLVLPGDFIIPSDESTQKPLSVIFESLDLFASLDSAANSVYETPGTETTEFVAPRIKTYSAMMRFSLDIEGKGKKEANLAVSHDVNFVTAHPCILSQFTNIIRSSTSPSFQKSEQSAMQPSSIPAGHPLHKEFTFTRTPVLDLVFTSSATDFATLLSPPSSSDAIQSSPRQTSTSIPKVLIIDCTESTSVNSQSRPTVSPRDTAQRDLGSDLEMLGRALCAERGWNALVSRRGKGCVSCAVREAGALGWRVVLRV</sequence>
<name>A0A9N9LMP0_9HELO</name>
<feature type="compositionally biased region" description="Polar residues" evidence="1">
    <location>
        <begin position="1"/>
        <end position="23"/>
    </location>
</feature>
<dbReference type="EMBL" id="CAJVRM010000240">
    <property type="protein sequence ID" value="CAG8978110.1"/>
    <property type="molecule type" value="Genomic_DNA"/>
</dbReference>
<keyword evidence="3" id="KW-1185">Reference proteome</keyword>
<feature type="compositionally biased region" description="Polar residues" evidence="1">
    <location>
        <begin position="825"/>
        <end position="838"/>
    </location>
</feature>
<protein>
    <submittedName>
        <fullName evidence="2">Uncharacterized protein</fullName>
    </submittedName>
</protein>
<dbReference type="PANTHER" id="PTHR42345:SF2">
    <property type="entry name" value="HELICASE-LIKE PROTEIN"/>
    <property type="match status" value="1"/>
</dbReference>
<evidence type="ECO:0000313" key="3">
    <source>
        <dbReference type="Proteomes" id="UP000701801"/>
    </source>
</evidence>
<organism evidence="2 3">
    <name type="scientific">Hymenoscyphus albidus</name>
    <dbReference type="NCBI Taxonomy" id="595503"/>
    <lineage>
        <taxon>Eukaryota</taxon>
        <taxon>Fungi</taxon>
        <taxon>Dikarya</taxon>
        <taxon>Ascomycota</taxon>
        <taxon>Pezizomycotina</taxon>
        <taxon>Leotiomycetes</taxon>
        <taxon>Helotiales</taxon>
        <taxon>Helotiaceae</taxon>
        <taxon>Hymenoscyphus</taxon>
    </lineage>
</organism>
<reference evidence="2" key="1">
    <citation type="submission" date="2021-07" db="EMBL/GenBank/DDBJ databases">
        <authorList>
            <person name="Durling M."/>
        </authorList>
    </citation>
    <scope>NUCLEOTIDE SEQUENCE</scope>
</reference>
<dbReference type="Proteomes" id="UP000701801">
    <property type="component" value="Unassembled WGS sequence"/>
</dbReference>
<feature type="compositionally biased region" description="Basic and acidic residues" evidence="1">
    <location>
        <begin position="30"/>
        <end position="51"/>
    </location>
</feature>
<gene>
    <name evidence="2" type="ORF">HYALB_00000783</name>
</gene>
<proteinExistence type="predicted"/>
<feature type="region of interest" description="Disordered" evidence="1">
    <location>
        <begin position="1"/>
        <end position="120"/>
    </location>
</feature>
<comment type="caution">
    <text evidence="2">The sequence shown here is derived from an EMBL/GenBank/DDBJ whole genome shotgun (WGS) entry which is preliminary data.</text>
</comment>
<accession>A0A9N9LMP0</accession>
<evidence type="ECO:0000313" key="2">
    <source>
        <dbReference type="EMBL" id="CAG8978110.1"/>
    </source>
</evidence>